<organism evidence="1 2">
    <name type="scientific">Spinacia oleracea</name>
    <name type="common">Spinach</name>
    <dbReference type="NCBI Taxonomy" id="3562"/>
    <lineage>
        <taxon>Eukaryota</taxon>
        <taxon>Viridiplantae</taxon>
        <taxon>Streptophyta</taxon>
        <taxon>Embryophyta</taxon>
        <taxon>Tracheophyta</taxon>
        <taxon>Spermatophyta</taxon>
        <taxon>Magnoliopsida</taxon>
        <taxon>eudicotyledons</taxon>
        <taxon>Gunneridae</taxon>
        <taxon>Pentapetalae</taxon>
        <taxon>Caryophyllales</taxon>
        <taxon>Chenopodiaceae</taxon>
        <taxon>Chenopodioideae</taxon>
        <taxon>Anserineae</taxon>
        <taxon>Spinacia</taxon>
    </lineage>
</organism>
<sequence length="670" mass="73862">MESATTLGVNGTIVFTTIGRIDYGFDIFSVPLHPISTSTATEHRLTDGTTVNFNGQFVDDNNSLVFISERTGYPRVYLTGPGSNNPPEQLPSAPGSLFHDRPILHGNRLFFVSAHQPSESLYKSWSAVYSVSIDNHNQTNDDQINRLTPYGAVDYSPAISISGEFVAVASYGSKPWGGEFHELHTQIVVFPVTDPNKRTVLAERGGWPTWSGDSAIYFHRQSEDGWWSIYRVAFPATESPLRVTPPGVHAFTPAAMHDGKKIAVATRRKDKAYRHIEIFDTESGEFEPVTELLNPELHHYNPFVSPGSKFLGYHRFRGGSNSGEQKGDKIIPNLEPIVSPIKSLKMVRLNGSFPSFSPDGNFLAFNPDFETGGGVKIMKSDGSKRWTLIKGRVAFYTSWAPCLSDKKKHVIFTSLGSIFQPARVTVQVARITFDASSLDPRCENIENAEIKIMTNEETGNNGFPACSPDGKLVVFRSGRSGHKNLYVMDAVDGEVDGGNSARQITEGAWVDTMPSWSPDGQVIAFSSNRHDPSNPVTFGIYLIRPDGSDLRRVHVEGSSDSDMERINHVCFSPNGEWLLFTTNMGGVTAEAVSFPNQFQPYGDLFIVKVDGSGLRRLTCDGYENGTPVWHSNGELDIEIGNLSLNGNVEVDGDELKGLQPKYLGLRCHRL</sequence>
<keyword evidence="1" id="KW-1185">Reference proteome</keyword>
<reference evidence="1" key="1">
    <citation type="journal article" date="2021" name="Nat. Commun.">
        <title>Genomic analyses provide insights into spinach domestication and the genetic basis of agronomic traits.</title>
        <authorList>
            <person name="Cai X."/>
            <person name="Sun X."/>
            <person name="Xu C."/>
            <person name="Sun H."/>
            <person name="Wang X."/>
            <person name="Ge C."/>
            <person name="Zhang Z."/>
            <person name="Wang Q."/>
            <person name="Fei Z."/>
            <person name="Jiao C."/>
            <person name="Wang Q."/>
        </authorList>
    </citation>
    <scope>NUCLEOTIDE SEQUENCE [LARGE SCALE GENOMIC DNA]</scope>
    <source>
        <strain evidence="1">cv. Varoflay</strain>
    </source>
</reference>
<gene>
    <name evidence="2" type="primary">LOC110776299</name>
</gene>
<dbReference type="InterPro" id="IPR011659">
    <property type="entry name" value="WD40"/>
</dbReference>
<dbReference type="PANTHER" id="PTHR32161">
    <property type="entry name" value="DPP6 N-TERMINAL DOMAIN-LIKE PROTEIN"/>
    <property type="match status" value="1"/>
</dbReference>
<proteinExistence type="predicted"/>
<dbReference type="SUPFAM" id="SSF69304">
    <property type="entry name" value="Tricorn protease N-terminal domain"/>
    <property type="match status" value="2"/>
</dbReference>
<protein>
    <submittedName>
        <fullName evidence="2">Uncharacterized protein isoform X1</fullName>
    </submittedName>
</protein>
<dbReference type="InterPro" id="IPR011042">
    <property type="entry name" value="6-blade_b-propeller_TolB-like"/>
</dbReference>
<dbReference type="KEGG" id="soe:110776299"/>
<dbReference type="SUPFAM" id="SSF82171">
    <property type="entry name" value="DPP6 N-terminal domain-like"/>
    <property type="match status" value="1"/>
</dbReference>
<dbReference type="Pfam" id="PF07676">
    <property type="entry name" value="PD40"/>
    <property type="match status" value="3"/>
</dbReference>
<dbReference type="OrthoDB" id="43744at2759"/>
<dbReference type="GeneID" id="110776299"/>
<name>A0A9R0HT84_SPIOL</name>
<evidence type="ECO:0000313" key="1">
    <source>
        <dbReference type="Proteomes" id="UP000813463"/>
    </source>
</evidence>
<accession>A0A9R0HT84</accession>
<evidence type="ECO:0000313" key="2">
    <source>
        <dbReference type="RefSeq" id="XP_021836537.1"/>
    </source>
</evidence>
<dbReference type="PANTHER" id="PTHR32161:SF9">
    <property type="entry name" value="TOLB PROTEIN-LIKE PROTEIN"/>
    <property type="match status" value="1"/>
</dbReference>
<reference evidence="2" key="2">
    <citation type="submission" date="2025-08" db="UniProtKB">
        <authorList>
            <consortium name="RefSeq"/>
        </authorList>
    </citation>
    <scope>IDENTIFICATION</scope>
    <source>
        <tissue evidence="2">Leaf</tissue>
    </source>
</reference>
<dbReference type="RefSeq" id="XP_021836537.1">
    <property type="nucleotide sequence ID" value="XM_021980845.2"/>
</dbReference>
<dbReference type="Proteomes" id="UP000813463">
    <property type="component" value="Chromosome 5"/>
</dbReference>
<dbReference type="Gene3D" id="2.120.10.30">
    <property type="entry name" value="TolB, C-terminal domain"/>
    <property type="match status" value="5"/>
</dbReference>
<dbReference type="AlphaFoldDB" id="A0A9R0HT84"/>